<feature type="domain" description="Endonuclease/exonuclease/phosphatase" evidence="2">
    <location>
        <begin position="7"/>
        <end position="230"/>
    </location>
</feature>
<dbReference type="CDD" id="cd01650">
    <property type="entry name" value="RT_nLTR_like"/>
    <property type="match status" value="1"/>
</dbReference>
<feature type="domain" description="Reverse transcriptase" evidence="1">
    <location>
        <begin position="513"/>
        <end position="628"/>
    </location>
</feature>
<dbReference type="InterPro" id="IPR005135">
    <property type="entry name" value="Endo/exonuclease/phosphatase"/>
</dbReference>
<proteinExistence type="predicted"/>
<evidence type="ECO:0000313" key="4">
    <source>
        <dbReference type="Proteomes" id="UP001152320"/>
    </source>
</evidence>
<dbReference type="GO" id="GO:0003824">
    <property type="term" value="F:catalytic activity"/>
    <property type="evidence" value="ECO:0007669"/>
    <property type="project" value="InterPro"/>
</dbReference>
<accession>A0A9Q1BDU3</accession>
<dbReference type="OrthoDB" id="416119at2759"/>
<dbReference type="AlphaFoldDB" id="A0A9Q1BDU3"/>
<dbReference type="InterPro" id="IPR000477">
    <property type="entry name" value="RT_dom"/>
</dbReference>
<dbReference type="InterPro" id="IPR043502">
    <property type="entry name" value="DNA/RNA_pol_sf"/>
</dbReference>
<dbReference type="EMBL" id="JAIZAY010000020">
    <property type="protein sequence ID" value="KAJ8022985.1"/>
    <property type="molecule type" value="Genomic_DNA"/>
</dbReference>
<reference evidence="3" key="1">
    <citation type="submission" date="2021-10" db="EMBL/GenBank/DDBJ databases">
        <title>Tropical sea cucumber genome reveals ecological adaptation and Cuvierian tubules defense mechanism.</title>
        <authorList>
            <person name="Chen T."/>
        </authorList>
    </citation>
    <scope>NUCLEOTIDE SEQUENCE</scope>
    <source>
        <strain evidence="3">Nanhai2018</strain>
        <tissue evidence="3">Muscle</tissue>
    </source>
</reference>
<evidence type="ECO:0000259" key="2">
    <source>
        <dbReference type="Pfam" id="PF03372"/>
    </source>
</evidence>
<dbReference type="CDD" id="cd09076">
    <property type="entry name" value="L1-EN"/>
    <property type="match status" value="1"/>
</dbReference>
<dbReference type="Pfam" id="PF03372">
    <property type="entry name" value="Exo_endo_phos"/>
    <property type="match status" value="1"/>
</dbReference>
<gene>
    <name evidence="3" type="ORF">HOLleu_38036</name>
</gene>
<dbReference type="Pfam" id="PF00078">
    <property type="entry name" value="RVT_1"/>
    <property type="match status" value="1"/>
</dbReference>
<organism evidence="3 4">
    <name type="scientific">Holothuria leucospilota</name>
    <name type="common">Black long sea cucumber</name>
    <name type="synonym">Mertensiothuria leucospilota</name>
    <dbReference type="NCBI Taxonomy" id="206669"/>
    <lineage>
        <taxon>Eukaryota</taxon>
        <taxon>Metazoa</taxon>
        <taxon>Echinodermata</taxon>
        <taxon>Eleutherozoa</taxon>
        <taxon>Echinozoa</taxon>
        <taxon>Holothuroidea</taxon>
        <taxon>Aspidochirotacea</taxon>
        <taxon>Aspidochirotida</taxon>
        <taxon>Holothuriidae</taxon>
        <taxon>Holothuria</taxon>
    </lineage>
</organism>
<dbReference type="Proteomes" id="UP001152320">
    <property type="component" value="Chromosome 20"/>
</dbReference>
<dbReference type="SUPFAM" id="SSF56219">
    <property type="entry name" value="DNase I-like"/>
    <property type="match status" value="1"/>
</dbReference>
<protein>
    <recommendedName>
        <fullName evidence="5">Reverse transcriptase domain-containing protein</fullName>
    </recommendedName>
</protein>
<keyword evidence="4" id="KW-1185">Reference proteome</keyword>
<dbReference type="InterPro" id="IPR036691">
    <property type="entry name" value="Endo/exonu/phosph_ase_sf"/>
</dbReference>
<comment type="caution">
    <text evidence="3">The sequence shown here is derived from an EMBL/GenBank/DDBJ whole genome shotgun (WGS) entry which is preliminary data.</text>
</comment>
<sequence length="638" mass="73863">MSCIKLCSYNVRGIRQAKKRRKIFAFLHSHPGDIFFLQETHSLERDASYLRNEWGGQAFFCHTSSVSRGVCILSNPGLKVSVCQSTYSDTGRFLIVEVKILDKIFTLANVYGPNIDDPNFFHLLSSTLHQFNTGNVIIGGDFNFVFNLNLDKIGGNPMTNFKARDECICLMSTFDLIDIWRERNPSLADYSWNSNITPGIRCRLDFFLISRHFRTLVTKCNFSPSIQSDHSVINLELDLYTNRRGPGFWKLNNSLLTDSEYTTKVKEIITGVINDYHDNNPSQLWEYIKYKIRDFSVRYSKKKAAARKMQEEDLLKEIAELERTYYNLQIPDNLEKLNDARLKLDTLYNYKLRGIIVRSRSRWVEQGEKNTKYFLNLENRHKSLSVIRKLTNASGQCVMNDKDILDELSSFYTKLYHGVGCSPSLIFDNLHCPNFLTDDDASLCEGQLTIEECRNSLFSFKDNKSPGTDGLTAEFYKFFWPDIADLVVNSLNFAFTSGNLSHEQARSIITLLPKPDKDLTLVKNFRPISLLNVDYKICSKALASRIKHIISKLINANQTGFIKGRFIGENIRCILDMIDYCDEMCIPGLMIFVDFEKAFDKLEWDFVFKTLHFFNFNNDFIRWVRTLYVQGAVIWMEI</sequence>
<evidence type="ECO:0000259" key="1">
    <source>
        <dbReference type="Pfam" id="PF00078"/>
    </source>
</evidence>
<dbReference type="SUPFAM" id="SSF56672">
    <property type="entry name" value="DNA/RNA polymerases"/>
    <property type="match status" value="1"/>
</dbReference>
<evidence type="ECO:0000313" key="3">
    <source>
        <dbReference type="EMBL" id="KAJ8022985.1"/>
    </source>
</evidence>
<evidence type="ECO:0008006" key="5">
    <source>
        <dbReference type="Google" id="ProtNLM"/>
    </source>
</evidence>
<name>A0A9Q1BDU3_HOLLE</name>
<dbReference type="PANTHER" id="PTHR31635">
    <property type="entry name" value="REVERSE TRANSCRIPTASE DOMAIN-CONTAINING PROTEIN-RELATED"/>
    <property type="match status" value="1"/>
</dbReference>
<dbReference type="Gene3D" id="3.60.10.10">
    <property type="entry name" value="Endonuclease/exonuclease/phosphatase"/>
    <property type="match status" value="1"/>
</dbReference>
<dbReference type="PANTHER" id="PTHR31635:SF196">
    <property type="entry name" value="REVERSE TRANSCRIPTASE DOMAIN-CONTAINING PROTEIN-RELATED"/>
    <property type="match status" value="1"/>
</dbReference>